<dbReference type="GO" id="GO:0016020">
    <property type="term" value="C:membrane"/>
    <property type="evidence" value="ECO:0007669"/>
    <property type="project" value="UniProtKB-SubCell"/>
</dbReference>
<dbReference type="PANTHER" id="PTHR12570:SF85">
    <property type="entry name" value="DUF803 DOMAIN MEMBRANE PROTEIN (AFU_ORTHOLOGUE AFUA_1G15880)"/>
    <property type="match status" value="1"/>
</dbReference>
<name>A0AAD6ZHQ0_9AGAR</name>
<evidence type="ECO:0000256" key="5">
    <source>
        <dbReference type="SAM" id="Phobius"/>
    </source>
</evidence>
<evidence type="ECO:0000256" key="2">
    <source>
        <dbReference type="ARBA" id="ARBA00022692"/>
    </source>
</evidence>
<reference evidence="6" key="1">
    <citation type="submission" date="2023-03" db="EMBL/GenBank/DDBJ databases">
        <title>Massive genome expansion in bonnet fungi (Mycena s.s.) driven by repeated elements and novel gene families across ecological guilds.</title>
        <authorList>
            <consortium name="Lawrence Berkeley National Laboratory"/>
            <person name="Harder C.B."/>
            <person name="Miyauchi S."/>
            <person name="Viragh M."/>
            <person name="Kuo A."/>
            <person name="Thoen E."/>
            <person name="Andreopoulos B."/>
            <person name="Lu D."/>
            <person name="Skrede I."/>
            <person name="Drula E."/>
            <person name="Henrissat B."/>
            <person name="Morin E."/>
            <person name="Kohler A."/>
            <person name="Barry K."/>
            <person name="LaButti K."/>
            <person name="Morin E."/>
            <person name="Salamov A."/>
            <person name="Lipzen A."/>
            <person name="Mereny Z."/>
            <person name="Hegedus B."/>
            <person name="Baldrian P."/>
            <person name="Stursova M."/>
            <person name="Weitz H."/>
            <person name="Taylor A."/>
            <person name="Grigoriev I.V."/>
            <person name="Nagy L.G."/>
            <person name="Martin F."/>
            <person name="Kauserud H."/>
        </authorList>
    </citation>
    <scope>NUCLEOTIDE SEQUENCE</scope>
    <source>
        <strain evidence="6">CBHHK002</strain>
    </source>
</reference>
<gene>
    <name evidence="6" type="ORF">DFH08DRAFT_355193</name>
</gene>
<dbReference type="GO" id="GO:0015095">
    <property type="term" value="F:magnesium ion transmembrane transporter activity"/>
    <property type="evidence" value="ECO:0007669"/>
    <property type="project" value="InterPro"/>
</dbReference>
<evidence type="ECO:0000256" key="1">
    <source>
        <dbReference type="ARBA" id="ARBA00004141"/>
    </source>
</evidence>
<sequence length="148" mass="16516">MKDRRGSVPAPKRWRSLLRADLSVRSDSRCTENLSYLRNPVWWAGMSTLILGEVANFAAYTFAPPVLVTPLGALSVLAGAILAYFLLNERLGHLGRVGCAVCLIGSVIIVLHAPDDRNHRRFPRIRVKARCVSRSKYKLTWPCAQRSS</sequence>
<proteinExistence type="predicted"/>
<evidence type="ECO:0000313" key="7">
    <source>
        <dbReference type="Proteomes" id="UP001218218"/>
    </source>
</evidence>
<evidence type="ECO:0000256" key="4">
    <source>
        <dbReference type="ARBA" id="ARBA00023136"/>
    </source>
</evidence>
<keyword evidence="3 5" id="KW-1133">Transmembrane helix</keyword>
<feature type="transmembrane region" description="Helical" evidence="5">
    <location>
        <begin position="41"/>
        <end position="59"/>
    </location>
</feature>
<keyword evidence="2 5" id="KW-0812">Transmembrane</keyword>
<evidence type="ECO:0000313" key="6">
    <source>
        <dbReference type="EMBL" id="KAJ7323013.1"/>
    </source>
</evidence>
<protein>
    <submittedName>
        <fullName evidence="6">Magnesium transporter NIPA-domain-containing protein</fullName>
    </submittedName>
</protein>
<dbReference type="PANTHER" id="PTHR12570">
    <property type="match status" value="1"/>
</dbReference>
<dbReference type="EMBL" id="JARIHO010000048">
    <property type="protein sequence ID" value="KAJ7323013.1"/>
    <property type="molecule type" value="Genomic_DNA"/>
</dbReference>
<comment type="caution">
    <text evidence="6">The sequence shown here is derived from an EMBL/GenBank/DDBJ whole genome shotgun (WGS) entry which is preliminary data.</text>
</comment>
<dbReference type="SUPFAM" id="SSF103481">
    <property type="entry name" value="Multidrug resistance efflux transporter EmrE"/>
    <property type="match status" value="1"/>
</dbReference>
<keyword evidence="7" id="KW-1185">Reference proteome</keyword>
<dbReference type="Proteomes" id="UP001218218">
    <property type="component" value="Unassembled WGS sequence"/>
</dbReference>
<comment type="subcellular location">
    <subcellularLocation>
        <location evidence="1">Membrane</location>
        <topology evidence="1">Multi-pass membrane protein</topology>
    </subcellularLocation>
</comment>
<accession>A0AAD6ZHQ0</accession>
<dbReference type="InterPro" id="IPR037185">
    <property type="entry name" value="EmrE-like"/>
</dbReference>
<dbReference type="InterPro" id="IPR008521">
    <property type="entry name" value="Mg_trans_NIPA"/>
</dbReference>
<feature type="transmembrane region" description="Helical" evidence="5">
    <location>
        <begin position="66"/>
        <end position="87"/>
    </location>
</feature>
<feature type="transmembrane region" description="Helical" evidence="5">
    <location>
        <begin position="93"/>
        <end position="114"/>
    </location>
</feature>
<keyword evidence="4 5" id="KW-0472">Membrane</keyword>
<evidence type="ECO:0000256" key="3">
    <source>
        <dbReference type="ARBA" id="ARBA00022989"/>
    </source>
</evidence>
<organism evidence="6 7">
    <name type="scientific">Mycena albidolilacea</name>
    <dbReference type="NCBI Taxonomy" id="1033008"/>
    <lineage>
        <taxon>Eukaryota</taxon>
        <taxon>Fungi</taxon>
        <taxon>Dikarya</taxon>
        <taxon>Basidiomycota</taxon>
        <taxon>Agaricomycotina</taxon>
        <taxon>Agaricomycetes</taxon>
        <taxon>Agaricomycetidae</taxon>
        <taxon>Agaricales</taxon>
        <taxon>Marasmiineae</taxon>
        <taxon>Mycenaceae</taxon>
        <taxon>Mycena</taxon>
    </lineage>
</organism>
<dbReference type="AlphaFoldDB" id="A0AAD6ZHQ0"/>
<dbReference type="Pfam" id="PF05653">
    <property type="entry name" value="Mg_trans_NIPA"/>
    <property type="match status" value="1"/>
</dbReference>